<evidence type="ECO:0000313" key="6">
    <source>
        <dbReference type="EMBL" id="MET8434813.1"/>
    </source>
</evidence>
<evidence type="ECO:0000256" key="1">
    <source>
        <dbReference type="ARBA" id="ARBA00009437"/>
    </source>
</evidence>
<comment type="caution">
    <text evidence="6">The sequence shown here is derived from an EMBL/GenBank/DDBJ whole genome shotgun (WGS) entry which is preliminary data.</text>
</comment>
<feature type="domain" description="HTH lysR-type" evidence="5">
    <location>
        <begin position="2"/>
        <end position="59"/>
    </location>
</feature>
<protein>
    <submittedName>
        <fullName evidence="6">LysR family transcriptional regulator</fullName>
    </submittedName>
</protein>
<keyword evidence="3" id="KW-0238">DNA-binding</keyword>
<evidence type="ECO:0000256" key="3">
    <source>
        <dbReference type="ARBA" id="ARBA00023125"/>
    </source>
</evidence>
<dbReference type="InterPro" id="IPR036388">
    <property type="entry name" value="WH-like_DNA-bd_sf"/>
</dbReference>
<evidence type="ECO:0000313" key="7">
    <source>
        <dbReference type="Proteomes" id="UP001550044"/>
    </source>
</evidence>
<keyword evidence="7" id="KW-1185">Reference proteome</keyword>
<dbReference type="Gene3D" id="3.40.190.10">
    <property type="entry name" value="Periplasmic binding protein-like II"/>
    <property type="match status" value="2"/>
</dbReference>
<dbReference type="PANTHER" id="PTHR30346">
    <property type="entry name" value="TRANSCRIPTIONAL DUAL REGULATOR HCAR-RELATED"/>
    <property type="match status" value="1"/>
</dbReference>
<keyword evidence="4" id="KW-0804">Transcription</keyword>
<dbReference type="Pfam" id="PF00126">
    <property type="entry name" value="HTH_1"/>
    <property type="match status" value="1"/>
</dbReference>
<name>A0ABV2UAD4_9ACTN</name>
<reference evidence="6 7" key="1">
    <citation type="submission" date="2024-06" db="EMBL/GenBank/DDBJ databases">
        <title>The Natural Products Discovery Center: Release of the First 8490 Sequenced Strains for Exploring Actinobacteria Biosynthetic Diversity.</title>
        <authorList>
            <person name="Kalkreuter E."/>
            <person name="Kautsar S.A."/>
            <person name="Yang D."/>
            <person name="Bader C.D."/>
            <person name="Teijaro C.N."/>
            <person name="Fluegel L."/>
            <person name="Davis C.M."/>
            <person name="Simpson J.R."/>
            <person name="Lauterbach L."/>
            <person name="Steele A.D."/>
            <person name="Gui C."/>
            <person name="Meng S."/>
            <person name="Li G."/>
            <person name="Viehrig K."/>
            <person name="Ye F."/>
            <person name="Su P."/>
            <person name="Kiefer A.F."/>
            <person name="Nichols A."/>
            <person name="Cepeda A.J."/>
            <person name="Yan W."/>
            <person name="Fan B."/>
            <person name="Jiang Y."/>
            <person name="Adhikari A."/>
            <person name="Zheng C.-J."/>
            <person name="Schuster L."/>
            <person name="Cowan T.M."/>
            <person name="Smanski M.J."/>
            <person name="Chevrette M.G."/>
            <person name="De Carvalho L.P.S."/>
            <person name="Shen B."/>
        </authorList>
    </citation>
    <scope>NUCLEOTIDE SEQUENCE [LARGE SCALE GENOMIC DNA]</scope>
    <source>
        <strain evidence="6 7">NPDC005137</strain>
    </source>
</reference>
<dbReference type="Pfam" id="PF03466">
    <property type="entry name" value="LysR_substrate"/>
    <property type="match status" value="1"/>
</dbReference>
<dbReference type="CDD" id="cd08423">
    <property type="entry name" value="PBP2_LTTR_like_6"/>
    <property type="match status" value="1"/>
</dbReference>
<dbReference type="InterPro" id="IPR000847">
    <property type="entry name" value="LysR_HTH_N"/>
</dbReference>
<accession>A0ABV2UAD4</accession>
<evidence type="ECO:0000259" key="5">
    <source>
        <dbReference type="PROSITE" id="PS50931"/>
    </source>
</evidence>
<keyword evidence="2" id="KW-0805">Transcription regulation</keyword>
<gene>
    <name evidence="6" type="ORF">ABZV61_18840</name>
</gene>
<dbReference type="RefSeq" id="WP_356710286.1">
    <property type="nucleotide sequence ID" value="NZ_JBEXIP010000014.1"/>
</dbReference>
<sequence length="312" mass="34058">MLELRQLHVLKAIAQEGSLAAAARALHYTQPTITHHLAVLESHFDARLVQRGPRGAALTELGAALLPHAEAVLERLRLAEREVRDLAERGAHTLHIGTFPTAGALLLPPAVKALRHAGVHISLTEGELPTLLRGLRARELHAALVFSQPGDRLDLDDAFELYPLLHDPLQLVLPEDHRCADQAHVPLEELRDDDWIGAADPRDPCDRLLSWACAQHSFEPVHTLRTDDYAVVQGFVAAGAGVALIPRLALGPPREDVAVRQLKGAPLAREISVAVLRTNAARSIRELVEALTEQARLVQRRWSDADADAGLV</sequence>
<dbReference type="InterPro" id="IPR005119">
    <property type="entry name" value="LysR_subst-bd"/>
</dbReference>
<dbReference type="InterPro" id="IPR036390">
    <property type="entry name" value="WH_DNA-bd_sf"/>
</dbReference>
<evidence type="ECO:0000256" key="2">
    <source>
        <dbReference type="ARBA" id="ARBA00023015"/>
    </source>
</evidence>
<dbReference type="SUPFAM" id="SSF46785">
    <property type="entry name" value="Winged helix' DNA-binding domain"/>
    <property type="match status" value="1"/>
</dbReference>
<dbReference type="Gene3D" id="1.10.10.10">
    <property type="entry name" value="Winged helix-like DNA-binding domain superfamily/Winged helix DNA-binding domain"/>
    <property type="match status" value="1"/>
</dbReference>
<proteinExistence type="inferred from homology"/>
<dbReference type="SUPFAM" id="SSF53850">
    <property type="entry name" value="Periplasmic binding protein-like II"/>
    <property type="match status" value="1"/>
</dbReference>
<dbReference type="PROSITE" id="PS50931">
    <property type="entry name" value="HTH_LYSR"/>
    <property type="match status" value="1"/>
</dbReference>
<dbReference type="EMBL" id="JBEXIP010000014">
    <property type="protein sequence ID" value="MET8434813.1"/>
    <property type="molecule type" value="Genomic_DNA"/>
</dbReference>
<evidence type="ECO:0000256" key="4">
    <source>
        <dbReference type="ARBA" id="ARBA00023163"/>
    </source>
</evidence>
<organism evidence="6 7">
    <name type="scientific">Streptomyces sp. 900116325</name>
    <dbReference type="NCBI Taxonomy" id="3154295"/>
    <lineage>
        <taxon>Bacteria</taxon>
        <taxon>Bacillati</taxon>
        <taxon>Actinomycetota</taxon>
        <taxon>Actinomycetes</taxon>
        <taxon>Kitasatosporales</taxon>
        <taxon>Streptomycetaceae</taxon>
        <taxon>Streptomyces</taxon>
    </lineage>
</organism>
<comment type="similarity">
    <text evidence="1">Belongs to the LysR transcriptional regulatory family.</text>
</comment>
<dbReference type="Proteomes" id="UP001550044">
    <property type="component" value="Unassembled WGS sequence"/>
</dbReference>
<dbReference type="PANTHER" id="PTHR30346:SF29">
    <property type="entry name" value="LYSR SUBSTRATE-BINDING"/>
    <property type="match status" value="1"/>
</dbReference>